<dbReference type="SUPFAM" id="SSF56281">
    <property type="entry name" value="Metallo-hydrolase/oxidoreductase"/>
    <property type="match status" value="1"/>
</dbReference>
<dbReference type="Proteomes" id="UP000091979">
    <property type="component" value="Unassembled WGS sequence"/>
</dbReference>
<dbReference type="PANTHER" id="PTHR43717">
    <property type="entry name" value="ANAEROBIC NITRIC OXIDE REDUCTASE FLAVORUBREDOXIN"/>
    <property type="match status" value="1"/>
</dbReference>
<dbReference type="EMBL" id="JXMS01000012">
    <property type="protein sequence ID" value="OBQ51837.1"/>
    <property type="molecule type" value="Genomic_DNA"/>
</dbReference>
<dbReference type="InterPro" id="IPR045761">
    <property type="entry name" value="ODP_dom"/>
</dbReference>
<dbReference type="PANTHER" id="PTHR43717:SF1">
    <property type="entry name" value="ANAEROBIC NITRIC OXIDE REDUCTASE FLAVORUBREDOXIN"/>
    <property type="match status" value="1"/>
</dbReference>
<dbReference type="AlphaFoldDB" id="A0A1B7XCZ4"/>
<dbReference type="SMART" id="SM00849">
    <property type="entry name" value="Lactamase_B"/>
    <property type="match status" value="1"/>
</dbReference>
<dbReference type="InterPro" id="IPR036866">
    <property type="entry name" value="RibonucZ/Hydroxyglut_hydro"/>
</dbReference>
<keyword evidence="4" id="KW-1185">Reference proteome</keyword>
<dbReference type="CDD" id="cd07709">
    <property type="entry name" value="flavodiiron_proteins_MBL-fold"/>
    <property type="match status" value="1"/>
</dbReference>
<dbReference type="InterPro" id="IPR016440">
    <property type="entry name" value="Rubredoxin-O_OxRdtase"/>
</dbReference>
<evidence type="ECO:0000313" key="4">
    <source>
        <dbReference type="Proteomes" id="UP000091979"/>
    </source>
</evidence>
<dbReference type="InterPro" id="IPR001279">
    <property type="entry name" value="Metallo-B-lactamas"/>
</dbReference>
<dbReference type="GO" id="GO:0010181">
    <property type="term" value="F:FMN binding"/>
    <property type="evidence" value="ECO:0007669"/>
    <property type="project" value="InterPro"/>
</dbReference>
<proteinExistence type="inferred from homology"/>
<evidence type="ECO:0000259" key="2">
    <source>
        <dbReference type="PROSITE" id="PS50902"/>
    </source>
</evidence>
<name>A0A1B7XCZ4_9BACT</name>
<dbReference type="Gene3D" id="3.60.15.10">
    <property type="entry name" value="Ribonuclease Z/Hydroxyacylglutathione hydrolase-like"/>
    <property type="match status" value="1"/>
</dbReference>
<dbReference type="OrthoDB" id="9800607at2"/>
<dbReference type="PIRSF" id="PIRSF005243">
    <property type="entry name" value="ROO"/>
    <property type="match status" value="1"/>
</dbReference>
<gene>
    <name evidence="3" type="ORF">SP90_08335</name>
</gene>
<feature type="domain" description="Flavodoxin-like" evidence="2">
    <location>
        <begin position="249"/>
        <end position="387"/>
    </location>
</feature>
<accession>A0A1B7XCZ4</accession>
<evidence type="ECO:0000313" key="3">
    <source>
        <dbReference type="EMBL" id="OBQ51837.1"/>
    </source>
</evidence>
<sequence length="397" mass="44600">MNDITLANGIYWVGAVDRDIPASSGYAGTSYNAYLIVDEKITLVDGVKHSHRDQFWERVRNIIDPEKIDYMIVNHVEPDHSSSLPEIISTIKPEKIFCSAAGKDAIIAHFHDKSWPFQVVKSGDEISLGARTVHFIMTRMLHWPDSMFSYLKEDGILFSNDAFGQHIASDNRFDDEVDIAEPIKGAKFFYANNLNLLSPLIKKTLRSLDAMNLGIKMIAPDHGYIWRSHPDKILQAYAEWSCQKHKKEVLVVYDTKWKSTEIMAKAIAQGIEEKNVPVTLCSLKTWHRGAIMEEFLTASTIVMGSPTINNGVIPSMAAFLHYIKGLKPKNKLGAGFGSYGWGGEGVRQINSALDDLKIKRIDDGLRIKFVPDEQQLQACVEYGHKIAEATLEFTPNC</sequence>
<dbReference type="STRING" id="1560234.SP90_08335"/>
<dbReference type="Gene3D" id="3.40.50.360">
    <property type="match status" value="1"/>
</dbReference>
<comment type="caution">
    <text evidence="3">The sequence shown here is derived from an EMBL/GenBank/DDBJ whole genome shotgun (WGS) entry which is preliminary data.</text>
</comment>
<evidence type="ECO:0000256" key="1">
    <source>
        <dbReference type="ARBA" id="ARBA00007121"/>
    </source>
</evidence>
<dbReference type="Pfam" id="PF00258">
    <property type="entry name" value="Flavodoxin_1"/>
    <property type="match status" value="1"/>
</dbReference>
<comment type="similarity">
    <text evidence="1">In the N-terminal section; belongs to the zinc metallo-hydrolase group 3 family.</text>
</comment>
<dbReference type="Pfam" id="PF19583">
    <property type="entry name" value="ODP"/>
    <property type="match status" value="1"/>
</dbReference>
<dbReference type="GO" id="GO:0016491">
    <property type="term" value="F:oxidoreductase activity"/>
    <property type="evidence" value="ECO:0007669"/>
    <property type="project" value="InterPro"/>
</dbReference>
<reference evidence="3 4" key="1">
    <citation type="submission" date="2015-01" db="EMBL/GenBank/DDBJ databases">
        <title>Desulfovibrio sp. JC271 draft genome sequence.</title>
        <authorList>
            <person name="Shivani Y."/>
            <person name="Subhash Y."/>
            <person name="Sasikala C."/>
            <person name="Ramana C.V."/>
        </authorList>
    </citation>
    <scope>NUCLEOTIDE SEQUENCE [LARGE SCALE GENOMIC DNA]</scope>
    <source>
        <strain evidence="3 4">JC271</strain>
    </source>
</reference>
<dbReference type="PATRIC" id="fig|1560234.3.peg.489"/>
<dbReference type="PROSITE" id="PS50902">
    <property type="entry name" value="FLAVODOXIN_LIKE"/>
    <property type="match status" value="1"/>
</dbReference>
<dbReference type="InterPro" id="IPR008254">
    <property type="entry name" value="Flavodoxin/NO_synth"/>
</dbReference>
<organism evidence="3 4">
    <name type="scientific">Halodesulfovibrio spirochaetisodalis</name>
    <dbReference type="NCBI Taxonomy" id="1560234"/>
    <lineage>
        <taxon>Bacteria</taxon>
        <taxon>Pseudomonadati</taxon>
        <taxon>Thermodesulfobacteriota</taxon>
        <taxon>Desulfovibrionia</taxon>
        <taxon>Desulfovibrionales</taxon>
        <taxon>Desulfovibrionaceae</taxon>
        <taxon>Halodesulfovibrio</taxon>
    </lineage>
</organism>
<protein>
    <submittedName>
        <fullName evidence="3">Lactamase</fullName>
    </submittedName>
</protein>
<dbReference type="RefSeq" id="WP_066854482.1">
    <property type="nucleotide sequence ID" value="NZ_JXMS01000012.1"/>
</dbReference>
<dbReference type="InterPro" id="IPR029039">
    <property type="entry name" value="Flavoprotein-like_sf"/>
</dbReference>
<dbReference type="SUPFAM" id="SSF52218">
    <property type="entry name" value="Flavoproteins"/>
    <property type="match status" value="1"/>
</dbReference>
<dbReference type="GO" id="GO:0046872">
    <property type="term" value="F:metal ion binding"/>
    <property type="evidence" value="ECO:0007669"/>
    <property type="project" value="InterPro"/>
</dbReference>
<dbReference type="GO" id="GO:0009055">
    <property type="term" value="F:electron transfer activity"/>
    <property type="evidence" value="ECO:0007669"/>
    <property type="project" value="InterPro"/>
</dbReference>